<keyword evidence="4 5" id="KW-0472">Membrane</keyword>
<evidence type="ECO:0000256" key="2">
    <source>
        <dbReference type="ARBA" id="ARBA00022692"/>
    </source>
</evidence>
<evidence type="ECO:0000256" key="4">
    <source>
        <dbReference type="ARBA" id="ARBA00023136"/>
    </source>
</evidence>
<feature type="transmembrane region" description="Helical" evidence="5">
    <location>
        <begin position="153"/>
        <end position="172"/>
    </location>
</feature>
<dbReference type="AlphaFoldDB" id="A0A1D8GH81"/>
<dbReference type="Gene3D" id="1.20.1080.10">
    <property type="entry name" value="Glycerol uptake facilitator protein"/>
    <property type="match status" value="1"/>
</dbReference>
<dbReference type="EMBL" id="CP017269">
    <property type="protein sequence ID" value="AOT70238.1"/>
    <property type="molecule type" value="Genomic_DNA"/>
</dbReference>
<evidence type="ECO:0000256" key="5">
    <source>
        <dbReference type="SAM" id="Phobius"/>
    </source>
</evidence>
<accession>A0A1D8GH81</accession>
<evidence type="ECO:0000256" key="3">
    <source>
        <dbReference type="ARBA" id="ARBA00022989"/>
    </source>
</evidence>
<dbReference type="Proteomes" id="UP000095743">
    <property type="component" value="Chromosome"/>
</dbReference>
<sequence length="256" mass="27677">MYIETVNRIAEGAVNRANFIKRSLTKYMISSMMAGVYVGFGVMLIFSIGAPLSAANSPATKAVMGATFGIALSLIIFAGAELFTGNNLFMTIGNLTKKVTLADTLKVWIFSYIGNLIGALIFAYLIVQSGLVSNAPQSDFIVKVAEGKMNAPFMQLFIRGIFCNMLVCLGIWTSNRAKEDIAKLVLIWWCLFGFIGAGFEHSIANMSLLGMALMLPHDPAVVSVAGYVKNIVASTAGNMVGGIFLIGMMYWYISKE</sequence>
<feature type="transmembrane region" description="Helical" evidence="5">
    <location>
        <begin position="105"/>
        <end position="127"/>
    </location>
</feature>
<dbReference type="OrthoDB" id="9786493at2"/>
<keyword evidence="3 5" id="KW-1133">Transmembrane helix</keyword>
<feature type="transmembrane region" description="Helical" evidence="5">
    <location>
        <begin position="62"/>
        <end position="84"/>
    </location>
</feature>
<feature type="transmembrane region" description="Helical" evidence="5">
    <location>
        <begin position="184"/>
        <end position="211"/>
    </location>
</feature>
<name>A0A1D8GH81_9FIRM</name>
<dbReference type="InterPro" id="IPR023271">
    <property type="entry name" value="Aquaporin-like"/>
</dbReference>
<evidence type="ECO:0000313" key="7">
    <source>
        <dbReference type="Proteomes" id="UP000095743"/>
    </source>
</evidence>
<protein>
    <submittedName>
        <fullName evidence="6">Nitrite transporter NirC</fullName>
    </submittedName>
</protein>
<organism evidence="6 7">
    <name type="scientific">Geosporobacter ferrireducens</name>
    <dbReference type="NCBI Taxonomy" id="1424294"/>
    <lineage>
        <taxon>Bacteria</taxon>
        <taxon>Bacillati</taxon>
        <taxon>Bacillota</taxon>
        <taxon>Clostridia</taxon>
        <taxon>Peptostreptococcales</taxon>
        <taxon>Thermotaleaceae</taxon>
        <taxon>Geosporobacter</taxon>
    </lineage>
</organism>
<dbReference type="GO" id="GO:0015499">
    <property type="term" value="F:formate transmembrane transporter activity"/>
    <property type="evidence" value="ECO:0007669"/>
    <property type="project" value="TreeGrafter"/>
</dbReference>
<comment type="subcellular location">
    <subcellularLocation>
        <location evidence="1">Membrane</location>
        <topology evidence="1">Multi-pass membrane protein</topology>
    </subcellularLocation>
</comment>
<dbReference type="PANTHER" id="PTHR30520:SF8">
    <property type="entry name" value="NITRITE TRANSPORTER NIRC"/>
    <property type="match status" value="1"/>
</dbReference>
<dbReference type="Pfam" id="PF01226">
    <property type="entry name" value="Form_Nir_trans"/>
    <property type="match status" value="1"/>
</dbReference>
<feature type="transmembrane region" description="Helical" evidence="5">
    <location>
        <begin position="231"/>
        <end position="253"/>
    </location>
</feature>
<keyword evidence="2 5" id="KW-0812">Transmembrane</keyword>
<evidence type="ECO:0000313" key="6">
    <source>
        <dbReference type="EMBL" id="AOT70238.1"/>
    </source>
</evidence>
<dbReference type="STRING" id="1424294.Gferi_11915"/>
<proteinExistence type="predicted"/>
<dbReference type="RefSeq" id="WP_069976761.1">
    <property type="nucleotide sequence ID" value="NZ_CP017269.1"/>
</dbReference>
<dbReference type="PANTHER" id="PTHR30520">
    <property type="entry name" value="FORMATE TRANSPORTER-RELATED"/>
    <property type="match status" value="1"/>
</dbReference>
<gene>
    <name evidence="6" type="ORF">Gferi_11915</name>
</gene>
<evidence type="ECO:0000256" key="1">
    <source>
        <dbReference type="ARBA" id="ARBA00004141"/>
    </source>
</evidence>
<feature type="transmembrane region" description="Helical" evidence="5">
    <location>
        <begin position="27"/>
        <end position="50"/>
    </location>
</feature>
<dbReference type="InterPro" id="IPR000292">
    <property type="entry name" value="For/NO2_transpt"/>
</dbReference>
<dbReference type="KEGG" id="gfe:Gferi_11915"/>
<dbReference type="GO" id="GO:0005886">
    <property type="term" value="C:plasma membrane"/>
    <property type="evidence" value="ECO:0007669"/>
    <property type="project" value="TreeGrafter"/>
</dbReference>
<reference evidence="6 7" key="1">
    <citation type="submission" date="2016-09" db="EMBL/GenBank/DDBJ databases">
        <title>Genomic analysis reveals versatility of anaerobic energy metabolism of Geosporobacter ferrireducens IRF9 of phylum Firmicutes.</title>
        <authorList>
            <person name="Kim S.-J."/>
        </authorList>
    </citation>
    <scope>NUCLEOTIDE SEQUENCE [LARGE SCALE GENOMIC DNA]</scope>
    <source>
        <strain evidence="6 7">IRF9</strain>
    </source>
</reference>
<keyword evidence="7" id="KW-1185">Reference proteome</keyword>